<feature type="region of interest" description="Disordered" evidence="6">
    <location>
        <begin position="169"/>
        <end position="263"/>
    </location>
</feature>
<evidence type="ECO:0000259" key="7">
    <source>
        <dbReference type="PROSITE" id="PS51821"/>
    </source>
</evidence>
<feature type="domain" description="Velvet" evidence="7">
    <location>
        <begin position="4"/>
        <end position="171"/>
    </location>
</feature>
<feature type="region of interest" description="Disordered" evidence="6">
    <location>
        <begin position="299"/>
        <end position="335"/>
    </location>
</feature>
<dbReference type="GeneID" id="41968779"/>
<protein>
    <recommendedName>
        <fullName evidence="7">Velvet domain-containing protein</fullName>
    </recommendedName>
</protein>
<keyword evidence="9" id="KW-1185">Reference proteome</keyword>
<evidence type="ECO:0000313" key="9">
    <source>
        <dbReference type="Proteomes" id="UP000319257"/>
    </source>
</evidence>
<dbReference type="EMBL" id="SKBQ01000005">
    <property type="protein sequence ID" value="TPX10135.1"/>
    <property type="molecule type" value="Genomic_DNA"/>
</dbReference>
<dbReference type="Pfam" id="PF11754">
    <property type="entry name" value="Velvet"/>
    <property type="match status" value="2"/>
</dbReference>
<sequence>MLHDPNEDDYTLHVRQQPLTARVVVGKDKDRKPVDPPPIIQLEVSTRKDPAQHFLQSPYYFMSCALVPVEGGPDPKPNPLVGTIVSSLHRLKDTNNQDGGFFVFGDLSVKNEGTFRLRFTLFQMQNNECLQITSITSNPFAVHTGKNFPGMSESTFLTRSFSDQGVRLRLRKDSRSMTTRKRNAQSADLSRATERRSSEPKDTSSLQAATYSPLGARQTNGQQSPADYYTGAQAYPDYGETPQKRQRTTTTTTADPGHSSNIYTGYSLPQYDARNYTGLQPSYSSTSIPQNIALTMPPSSGSPYLQAGPSAGFMYSTGWPDPAEEQRRGWGTERS</sequence>
<feature type="compositionally biased region" description="Basic and acidic residues" evidence="6">
    <location>
        <begin position="324"/>
        <end position="335"/>
    </location>
</feature>
<evidence type="ECO:0000256" key="1">
    <source>
        <dbReference type="ARBA" id="ARBA00004123"/>
    </source>
</evidence>
<keyword evidence="4" id="KW-0804">Transcription</keyword>
<dbReference type="OrthoDB" id="3056235at2759"/>
<dbReference type="GO" id="GO:0005634">
    <property type="term" value="C:nucleus"/>
    <property type="evidence" value="ECO:0007669"/>
    <property type="project" value="UniProtKB-SubCell"/>
</dbReference>
<evidence type="ECO:0000256" key="5">
    <source>
        <dbReference type="ARBA" id="ARBA00023242"/>
    </source>
</evidence>
<dbReference type="InParanoid" id="A0A507AIT6"/>
<keyword evidence="2" id="KW-0749">Sporulation</keyword>
<dbReference type="Gene3D" id="2.60.40.3960">
    <property type="entry name" value="Velvet domain"/>
    <property type="match status" value="1"/>
</dbReference>
<gene>
    <name evidence="8" type="ORF">E0L32_001332</name>
</gene>
<dbReference type="PANTHER" id="PTHR33572">
    <property type="entry name" value="SPORE DEVELOPMENT REGULATOR VOSA"/>
    <property type="match status" value="1"/>
</dbReference>
<keyword evidence="5" id="KW-0539">Nucleus</keyword>
<dbReference type="GO" id="GO:0030435">
    <property type="term" value="P:sporulation resulting in formation of a cellular spore"/>
    <property type="evidence" value="ECO:0007669"/>
    <property type="project" value="UniProtKB-KW"/>
</dbReference>
<evidence type="ECO:0000256" key="2">
    <source>
        <dbReference type="ARBA" id="ARBA00022969"/>
    </source>
</evidence>
<evidence type="ECO:0000256" key="6">
    <source>
        <dbReference type="SAM" id="MobiDB-lite"/>
    </source>
</evidence>
<dbReference type="PANTHER" id="PTHR33572:SF18">
    <property type="entry name" value="SPORE DEVELOPMENT REGULATOR VOSA"/>
    <property type="match status" value="1"/>
</dbReference>
<dbReference type="STRING" id="1093900.A0A507AIT6"/>
<dbReference type="InterPro" id="IPR021740">
    <property type="entry name" value="Velvet"/>
</dbReference>
<comment type="subcellular location">
    <subcellularLocation>
        <location evidence="1">Nucleus</location>
    </subcellularLocation>
</comment>
<keyword evidence="3" id="KW-0805">Transcription regulation</keyword>
<evidence type="ECO:0000256" key="4">
    <source>
        <dbReference type="ARBA" id="ARBA00023163"/>
    </source>
</evidence>
<dbReference type="AlphaFoldDB" id="A0A507AIT6"/>
<dbReference type="Proteomes" id="UP000319257">
    <property type="component" value="Unassembled WGS sequence"/>
</dbReference>
<dbReference type="InterPro" id="IPR037525">
    <property type="entry name" value="Velvet_dom"/>
</dbReference>
<reference evidence="8 9" key="1">
    <citation type="submission" date="2019-06" db="EMBL/GenBank/DDBJ databases">
        <title>Draft genome sequence of the filamentous fungus Phialemoniopsis curvata isolated from diesel fuel.</title>
        <authorList>
            <person name="Varaljay V.A."/>
            <person name="Lyon W.J."/>
            <person name="Crouch A.L."/>
            <person name="Drake C.E."/>
            <person name="Hollomon J.M."/>
            <person name="Nadeau L.J."/>
            <person name="Nunn H.S."/>
            <person name="Stevenson B.S."/>
            <person name="Bojanowski C.L."/>
            <person name="Crookes-Goodson W.J."/>
        </authorList>
    </citation>
    <scope>NUCLEOTIDE SEQUENCE [LARGE SCALE GENOMIC DNA]</scope>
    <source>
        <strain evidence="8 9">D216</strain>
    </source>
</reference>
<dbReference type="RefSeq" id="XP_030991846.1">
    <property type="nucleotide sequence ID" value="XM_031135399.1"/>
</dbReference>
<feature type="compositionally biased region" description="Basic residues" evidence="6">
    <location>
        <begin position="169"/>
        <end position="183"/>
    </location>
</feature>
<name>A0A507AIT6_9PEZI</name>
<evidence type="ECO:0000313" key="8">
    <source>
        <dbReference type="EMBL" id="TPX10135.1"/>
    </source>
</evidence>
<dbReference type="PROSITE" id="PS51821">
    <property type="entry name" value="VELVET"/>
    <property type="match status" value="1"/>
</dbReference>
<accession>A0A507AIT6</accession>
<evidence type="ECO:0000256" key="3">
    <source>
        <dbReference type="ARBA" id="ARBA00023015"/>
    </source>
</evidence>
<proteinExistence type="predicted"/>
<comment type="caution">
    <text evidence="8">The sequence shown here is derived from an EMBL/GenBank/DDBJ whole genome shotgun (WGS) entry which is preliminary data.</text>
</comment>
<organism evidence="8 9">
    <name type="scientific">Thyridium curvatum</name>
    <dbReference type="NCBI Taxonomy" id="1093900"/>
    <lineage>
        <taxon>Eukaryota</taxon>
        <taxon>Fungi</taxon>
        <taxon>Dikarya</taxon>
        <taxon>Ascomycota</taxon>
        <taxon>Pezizomycotina</taxon>
        <taxon>Sordariomycetes</taxon>
        <taxon>Sordariomycetidae</taxon>
        <taxon>Thyridiales</taxon>
        <taxon>Thyridiaceae</taxon>
        <taxon>Thyridium</taxon>
    </lineage>
</organism>
<feature type="compositionally biased region" description="Basic and acidic residues" evidence="6">
    <location>
        <begin position="191"/>
        <end position="202"/>
    </location>
</feature>
<dbReference type="InterPro" id="IPR038491">
    <property type="entry name" value="Velvet_dom_sf"/>
</dbReference>